<keyword evidence="3" id="KW-1185">Reference proteome</keyword>
<keyword evidence="1" id="KW-1133">Transmembrane helix</keyword>
<name>A0A0W8IA69_9MICO</name>
<accession>A0A0W8IA69</accession>
<gene>
    <name evidence="2" type="ORF">AVL62_11405</name>
</gene>
<dbReference type="OrthoDB" id="4866863at2"/>
<organism evidence="2 3">
    <name type="scientific">Serinicoccus chungangensis</name>
    <dbReference type="NCBI Taxonomy" id="767452"/>
    <lineage>
        <taxon>Bacteria</taxon>
        <taxon>Bacillati</taxon>
        <taxon>Actinomycetota</taxon>
        <taxon>Actinomycetes</taxon>
        <taxon>Micrococcales</taxon>
        <taxon>Ornithinimicrobiaceae</taxon>
        <taxon>Serinicoccus</taxon>
    </lineage>
</organism>
<dbReference type="AlphaFoldDB" id="A0A0W8IA69"/>
<evidence type="ECO:0000256" key="1">
    <source>
        <dbReference type="SAM" id="Phobius"/>
    </source>
</evidence>
<dbReference type="STRING" id="767452.AVL62_11405"/>
<dbReference type="Proteomes" id="UP000054837">
    <property type="component" value="Unassembled WGS sequence"/>
</dbReference>
<comment type="caution">
    <text evidence="2">The sequence shown here is derived from an EMBL/GenBank/DDBJ whole genome shotgun (WGS) entry which is preliminary data.</text>
</comment>
<reference evidence="2 3" key="1">
    <citation type="submission" date="2015-12" db="EMBL/GenBank/DDBJ databases">
        <title>Serinicoccus chungangenesis strain CD08_5 genome sequencing and assembly.</title>
        <authorList>
            <person name="Chander A.M."/>
            <person name="Kaur G."/>
            <person name="Nair G.R."/>
            <person name="Dhawan D.K."/>
            <person name="Kochhar R.K."/>
            <person name="Mayilraj S."/>
            <person name="Bhadada S.K."/>
        </authorList>
    </citation>
    <scope>NUCLEOTIDE SEQUENCE [LARGE SCALE GENOMIC DNA]</scope>
    <source>
        <strain evidence="2 3">CD08_5</strain>
    </source>
</reference>
<evidence type="ECO:0000313" key="3">
    <source>
        <dbReference type="Proteomes" id="UP000054837"/>
    </source>
</evidence>
<evidence type="ECO:0000313" key="2">
    <source>
        <dbReference type="EMBL" id="KUG56747.1"/>
    </source>
</evidence>
<feature type="transmembrane region" description="Helical" evidence="1">
    <location>
        <begin position="41"/>
        <end position="59"/>
    </location>
</feature>
<keyword evidence="1" id="KW-0472">Membrane</keyword>
<dbReference type="RefSeq" id="WP_058890495.1">
    <property type="nucleotide sequence ID" value="NZ_BAABLU010000002.1"/>
</dbReference>
<dbReference type="EMBL" id="LQBL01000011">
    <property type="protein sequence ID" value="KUG56747.1"/>
    <property type="molecule type" value="Genomic_DNA"/>
</dbReference>
<proteinExistence type="predicted"/>
<protein>
    <submittedName>
        <fullName evidence="2">Uncharacterized protein</fullName>
    </submittedName>
</protein>
<sequence length="130" mass="13900">MTWTRHRPKALSWALLLAFVLVVGFTIARYAGGDLAVGDDLLGLVVRLAVLVLIVLAYLRTGGSTQASREGLVVHNGLRATQVPAAVIKTIQEDPRRGGVVALLTTGQAVELPGVPITDVRQVRRSLKGR</sequence>
<keyword evidence="1" id="KW-0812">Transmembrane</keyword>